<comment type="caution">
    <text evidence="1">The sequence shown here is derived from an EMBL/GenBank/DDBJ whole genome shotgun (WGS) entry which is preliminary data.</text>
</comment>
<gene>
    <name evidence="1" type="ORF">CHCC15381_2628</name>
</gene>
<reference evidence="1 2" key="1">
    <citation type="submission" date="2019-06" db="EMBL/GenBank/DDBJ databases">
        <title>Genome sequence analysis of &gt;100 Bacillus licheniformis strains suggests intrinsic resistance to this species.</title>
        <authorList>
            <person name="Wels M."/>
            <person name="Siezen R.J."/>
            <person name="Johansen E."/>
            <person name="Stuer-Lauridsen B."/>
            <person name="Bjerre K."/>
            <person name="Nielsen B.K.K."/>
        </authorList>
    </citation>
    <scope>NUCLEOTIDE SEQUENCE [LARGE SCALE GENOMIC DNA]</scope>
    <source>
        <strain evidence="1 2">BAC-15381</strain>
    </source>
</reference>
<keyword evidence="2" id="KW-1185">Reference proteome</keyword>
<accession>A0ABY3G1H7</accession>
<evidence type="ECO:0000313" key="2">
    <source>
        <dbReference type="Proteomes" id="UP000429980"/>
    </source>
</evidence>
<protein>
    <submittedName>
        <fullName evidence="1">Uncharacterized protein</fullName>
    </submittedName>
</protein>
<name>A0ABY3G1H7_9BACI</name>
<dbReference type="EMBL" id="NILF01000007">
    <property type="protein sequence ID" value="TWL44622.1"/>
    <property type="molecule type" value="Genomic_DNA"/>
</dbReference>
<evidence type="ECO:0000313" key="1">
    <source>
        <dbReference type="EMBL" id="TWL44622.1"/>
    </source>
</evidence>
<proteinExistence type="predicted"/>
<organism evidence="1 2">
    <name type="scientific">Bacillus paralicheniformis</name>
    <dbReference type="NCBI Taxonomy" id="1648923"/>
    <lineage>
        <taxon>Bacteria</taxon>
        <taxon>Bacillati</taxon>
        <taxon>Bacillota</taxon>
        <taxon>Bacilli</taxon>
        <taxon>Bacillales</taxon>
        <taxon>Bacillaceae</taxon>
        <taxon>Bacillus</taxon>
    </lineage>
</organism>
<sequence length="43" mass="5269">MGFRMYLPPRRAFDFNRLYERKESRMTFFEKRQAPVKGALITL</sequence>
<dbReference type="Proteomes" id="UP000429980">
    <property type="component" value="Unassembled WGS sequence"/>
</dbReference>